<dbReference type="AlphaFoldDB" id="A0A3M7PFK9"/>
<dbReference type="Proteomes" id="UP000276133">
    <property type="component" value="Unassembled WGS sequence"/>
</dbReference>
<accession>A0A3M7PFK9</accession>
<reference evidence="1 2" key="1">
    <citation type="journal article" date="2018" name="Sci. Rep.">
        <title>Genomic signatures of local adaptation to the degree of environmental predictability in rotifers.</title>
        <authorList>
            <person name="Franch-Gras L."/>
            <person name="Hahn C."/>
            <person name="Garcia-Roger E.M."/>
            <person name="Carmona M.J."/>
            <person name="Serra M."/>
            <person name="Gomez A."/>
        </authorList>
    </citation>
    <scope>NUCLEOTIDE SEQUENCE [LARGE SCALE GENOMIC DNA]</scope>
    <source>
        <strain evidence="1">HYR1</strain>
    </source>
</reference>
<sequence>MSQTQDFLQAPFTTRSINKKQYIKRSLPTIIQLNNMLGHLKKEHAMELGYQHKILNLELFNKLQNKQDLRGIMAMTMIIIIKFRLFLQFAN</sequence>
<feature type="non-terminal residue" evidence="1">
    <location>
        <position position="91"/>
    </location>
</feature>
<evidence type="ECO:0000313" key="2">
    <source>
        <dbReference type="Proteomes" id="UP000276133"/>
    </source>
</evidence>
<keyword evidence="2" id="KW-1185">Reference proteome</keyword>
<proteinExistence type="predicted"/>
<protein>
    <submittedName>
        <fullName evidence="1">Uncharacterized protein</fullName>
    </submittedName>
</protein>
<name>A0A3M7PFK9_BRAPC</name>
<comment type="caution">
    <text evidence="1">The sequence shown here is derived from an EMBL/GenBank/DDBJ whole genome shotgun (WGS) entry which is preliminary data.</text>
</comment>
<evidence type="ECO:0000313" key="1">
    <source>
        <dbReference type="EMBL" id="RMZ97891.1"/>
    </source>
</evidence>
<dbReference type="EMBL" id="REGN01011119">
    <property type="protein sequence ID" value="RMZ97891.1"/>
    <property type="molecule type" value="Genomic_DNA"/>
</dbReference>
<gene>
    <name evidence="1" type="ORF">BpHYR1_042680</name>
</gene>
<organism evidence="1 2">
    <name type="scientific">Brachionus plicatilis</name>
    <name type="common">Marine rotifer</name>
    <name type="synonym">Brachionus muelleri</name>
    <dbReference type="NCBI Taxonomy" id="10195"/>
    <lineage>
        <taxon>Eukaryota</taxon>
        <taxon>Metazoa</taxon>
        <taxon>Spiralia</taxon>
        <taxon>Gnathifera</taxon>
        <taxon>Rotifera</taxon>
        <taxon>Eurotatoria</taxon>
        <taxon>Monogononta</taxon>
        <taxon>Pseudotrocha</taxon>
        <taxon>Ploima</taxon>
        <taxon>Brachionidae</taxon>
        <taxon>Brachionus</taxon>
    </lineage>
</organism>